<dbReference type="Proteomes" id="UP000007967">
    <property type="component" value="Chromosome"/>
</dbReference>
<dbReference type="OrthoDB" id="8225825at2"/>
<protein>
    <submittedName>
        <fullName evidence="2">Hemerythrin HHE cation binding domain protein</fullName>
    </submittedName>
</protein>
<dbReference type="KEGG" id="kfl:Kfla_5637"/>
<dbReference type="Pfam" id="PF01814">
    <property type="entry name" value="Hemerythrin"/>
    <property type="match status" value="1"/>
</dbReference>
<dbReference type="STRING" id="479435.Kfla_5637"/>
<proteinExistence type="predicted"/>
<evidence type="ECO:0000313" key="2">
    <source>
        <dbReference type="EMBL" id="ADB34643.1"/>
    </source>
</evidence>
<reference evidence="3" key="1">
    <citation type="submission" date="2009-09" db="EMBL/GenBank/DDBJ databases">
        <title>The complete genome of Kribbella flavida DSM 17836.</title>
        <authorList>
            <consortium name="US DOE Joint Genome Institute (JGI-PGF)"/>
            <person name="Lucas S."/>
            <person name="Copeland A."/>
            <person name="Lapidus A."/>
            <person name="Glavina del Rio T."/>
            <person name="Dalin E."/>
            <person name="Tice H."/>
            <person name="Bruce D."/>
            <person name="Goodwin L."/>
            <person name="Pitluck S."/>
            <person name="Kyrpides N."/>
            <person name="Mavromatis K."/>
            <person name="Ivanova N."/>
            <person name="Saunders E."/>
            <person name="Brettin T."/>
            <person name="Detter J.C."/>
            <person name="Han C."/>
            <person name="Larimer F."/>
            <person name="Land M."/>
            <person name="Hauser L."/>
            <person name="Markowitz V."/>
            <person name="Cheng J.-F."/>
            <person name="Hugenholtz P."/>
            <person name="Woyke T."/>
            <person name="Wu D."/>
            <person name="Pukall R."/>
            <person name="Klenk H.-P."/>
            <person name="Eisen J.A."/>
        </authorList>
    </citation>
    <scope>NUCLEOTIDE SEQUENCE [LARGE SCALE GENOMIC DNA]</scope>
    <source>
        <strain evidence="3">DSM 17836 / JCM 10339 / NBRC 14399</strain>
    </source>
</reference>
<reference evidence="2 3" key="2">
    <citation type="journal article" date="2010" name="Stand. Genomic Sci.">
        <title>Complete genome sequence of Kribbella flavida type strain (IFO 14399).</title>
        <authorList>
            <person name="Pukall R."/>
            <person name="Lapidus A."/>
            <person name="Glavina Del Rio T."/>
            <person name="Copeland A."/>
            <person name="Tice H."/>
            <person name="Cheng J.-F."/>
            <person name="Lucas S."/>
            <person name="Chen F."/>
            <person name="Nolan M."/>
            <person name="LaButti K."/>
            <person name="Pati A."/>
            <person name="Ivanova N."/>
            <person name="Mavrommatis K."/>
            <person name="Mikhailova N."/>
            <person name="Pitluck S."/>
            <person name="Bruce D."/>
            <person name="Goodwin L."/>
            <person name="Land M."/>
            <person name="Hauser L."/>
            <person name="Chang Y.-J."/>
            <person name="Jeffries C.D."/>
            <person name="Chen A."/>
            <person name="Palaniappan K."/>
            <person name="Chain P."/>
            <person name="Rohde M."/>
            <person name="Goeker M."/>
            <person name="Bristow J."/>
            <person name="Eisen J.A."/>
            <person name="Markowitz V."/>
            <person name="Hugenholtz P."/>
            <person name="Kyrpides N.C."/>
            <person name="Klenk H.-P."/>
            <person name="Brettin T."/>
        </authorList>
    </citation>
    <scope>NUCLEOTIDE SEQUENCE [LARGE SCALE GENOMIC DNA]</scope>
    <source>
        <strain evidence="3">DSM 17836 / JCM 10339 / NBRC 14399</strain>
    </source>
</reference>
<dbReference type="EMBL" id="CP001736">
    <property type="protein sequence ID" value="ADB34643.1"/>
    <property type="molecule type" value="Genomic_DNA"/>
</dbReference>
<feature type="domain" description="Hemerythrin-like" evidence="1">
    <location>
        <begin position="11"/>
        <end position="125"/>
    </location>
</feature>
<evidence type="ECO:0000259" key="1">
    <source>
        <dbReference type="Pfam" id="PF01814"/>
    </source>
</evidence>
<dbReference type="Gene3D" id="1.20.120.520">
    <property type="entry name" value="nmb1532 protein domain like"/>
    <property type="match status" value="1"/>
</dbReference>
<dbReference type="AlphaFoldDB" id="D2PP47"/>
<dbReference type="eggNOG" id="COG3945">
    <property type="taxonomic scope" value="Bacteria"/>
</dbReference>
<keyword evidence="3" id="KW-1185">Reference proteome</keyword>
<evidence type="ECO:0000313" key="3">
    <source>
        <dbReference type="Proteomes" id="UP000007967"/>
    </source>
</evidence>
<sequence length="143" mass="16100">MSRLEAFGNQLIEFHLSVRDQLDELRETGSSSGAELRVHCLAFCRALTAHHTGEDNGAFVALAEHYPELRPVLEELAGDHVIIEDALRRLEKLDELAPAERLRELDTLSALLETHFNYEERKLVAAMNTLTDDRLGLPFQPPA</sequence>
<name>D2PP47_KRIFD</name>
<dbReference type="InterPro" id="IPR012312">
    <property type="entry name" value="Hemerythrin-like"/>
</dbReference>
<organism evidence="2 3">
    <name type="scientific">Kribbella flavida (strain DSM 17836 / JCM 10339 / NBRC 14399)</name>
    <dbReference type="NCBI Taxonomy" id="479435"/>
    <lineage>
        <taxon>Bacteria</taxon>
        <taxon>Bacillati</taxon>
        <taxon>Actinomycetota</taxon>
        <taxon>Actinomycetes</taxon>
        <taxon>Propionibacteriales</taxon>
        <taxon>Kribbellaceae</taxon>
        <taxon>Kribbella</taxon>
    </lineage>
</organism>
<accession>D2PP47</accession>
<dbReference type="HOGENOM" id="CLU_115857_1_0_11"/>
<dbReference type="RefSeq" id="WP_012923197.1">
    <property type="nucleotide sequence ID" value="NC_013729.1"/>
</dbReference>
<gene>
    <name evidence="2" type="ordered locus">Kfla_5637</name>
</gene>